<dbReference type="InterPro" id="IPR000602">
    <property type="entry name" value="Glyco_hydro_38_N"/>
</dbReference>
<reference evidence="6 7" key="1">
    <citation type="submission" date="2018-01" db="EMBL/GenBank/DDBJ databases">
        <title>Genome sequence of the PGP bacterium Paenibacillus illinoisensis E3.</title>
        <authorList>
            <person name="Rolli E."/>
            <person name="Marasco R."/>
            <person name="Bessem C."/>
            <person name="Michoud G."/>
            <person name="Gaiarsa S."/>
            <person name="Borin S."/>
            <person name="Daffonchio D."/>
        </authorList>
    </citation>
    <scope>NUCLEOTIDE SEQUENCE [LARGE SCALE GENOMIC DNA]</scope>
    <source>
        <strain evidence="6 7">E3</strain>
    </source>
</reference>
<dbReference type="Pfam" id="PF01074">
    <property type="entry name" value="Glyco_hydro_38N"/>
    <property type="match status" value="1"/>
</dbReference>
<dbReference type="Proteomes" id="UP000247459">
    <property type="component" value="Unassembled WGS sequence"/>
</dbReference>
<dbReference type="EMBL" id="PRLG01000029">
    <property type="protein sequence ID" value="PYY26192.1"/>
    <property type="molecule type" value="Genomic_DNA"/>
</dbReference>
<dbReference type="EC" id="3.2.1.24" evidence="6"/>
<accession>A0A2W0C849</accession>
<dbReference type="InterPro" id="IPR041147">
    <property type="entry name" value="GH38_C"/>
</dbReference>
<dbReference type="InterPro" id="IPR011682">
    <property type="entry name" value="Glyco_hydro_38_C"/>
</dbReference>
<evidence type="ECO:0000256" key="1">
    <source>
        <dbReference type="ARBA" id="ARBA00009792"/>
    </source>
</evidence>
<dbReference type="Gene3D" id="1.20.1270.50">
    <property type="entry name" value="Glycoside hydrolase family 38, central domain"/>
    <property type="match status" value="1"/>
</dbReference>
<evidence type="ECO:0000256" key="3">
    <source>
        <dbReference type="ARBA" id="ARBA00022801"/>
    </source>
</evidence>
<dbReference type="InterPro" id="IPR037094">
    <property type="entry name" value="Glyco_hydro_38_cen_sf"/>
</dbReference>
<dbReference type="FunFam" id="1.20.1270.50:FF:000004">
    <property type="entry name" value="alpha-mannosidase 2C1 isoform X1"/>
    <property type="match status" value="1"/>
</dbReference>
<keyword evidence="4 6" id="KW-0326">Glycosidase</keyword>
<dbReference type="SMART" id="SM00872">
    <property type="entry name" value="Alpha-mann_mid"/>
    <property type="match status" value="1"/>
</dbReference>
<dbReference type="InterPro" id="IPR011330">
    <property type="entry name" value="Glyco_hydro/deAcase_b/a-brl"/>
</dbReference>
<evidence type="ECO:0000259" key="5">
    <source>
        <dbReference type="SMART" id="SM00872"/>
    </source>
</evidence>
<dbReference type="InterPro" id="IPR027291">
    <property type="entry name" value="Glyco_hydro_38_N_sf"/>
</dbReference>
<dbReference type="CDD" id="cd10789">
    <property type="entry name" value="GH38N_AMII_ER_cytosolic"/>
    <property type="match status" value="1"/>
</dbReference>
<keyword evidence="3 6" id="KW-0378">Hydrolase</keyword>
<dbReference type="InterPro" id="IPR054723">
    <property type="entry name" value="Ams1-like_N"/>
</dbReference>
<dbReference type="Pfam" id="PF17677">
    <property type="entry name" value="Glyco_hydro38C2"/>
    <property type="match status" value="1"/>
</dbReference>
<sequence length="1031" mass="118375">MPYEPIRPERLKQMLYKLREAIYKPITELEVKAWVTPEPVSYESRMLGTEVTLHPGERWGELWDCAWFRFTGKTPALKVNSHESIVLLLDVSGELCLVDHEGTPVQGLTTINSEFDFSLGLPGKRVVQLREACIRGDEIEVWAEAGNNDLFGKYQGGSLREAVIAVCREDIRSLYYDTEVLLETAEHLPAGTARKERIYQTLYDVSLQLTDFSEERIRLAKRQTHEQLSLEGGDPVLTLSAVGHAHIDLAWLWPIRETIRKGARTFSTVLRMMERYPDYVFGASQPQLYDWMKQHYPKLYEQIKGRVREGRWEPQGAMWVESDTNVPGGESLVRQILYGKRYFQQEFGLEMKSLWMPDVFGYSASLPQLLKKSGVDYMMTQKLSWSEYNRHPHHSFMWEGIDGSAVLTHMPPEDTYNSPAAPRSIAKAEQGYLDKNVSGHALMLFGIGDGGGGPGEEHLERLERTKNLLGLSPVIQEPSWTFFEKLNEDREKFQTWRGELYLEKHQGTLTSQARSKRYNRKMEKALRELEFASVLAAAQFGHSYPSDLLETIWKEVLLYQFHDILPGSSIKRVYDESLIRYEELFIQTENMIADTYSRLADQMALRENSPSVSAVVFNSLPWERQEWLHMQGRWMKVQVPSMGYTVVPEYSNQSSIAESGACIVLESGILDSELHVNVEERFIESDSFFVKFDPNGAILSILDKAEAREVIPQGHQGNKLRVYHDEGDAWDFSHDYSEKAGVPLTLHEIRELREGPRIGLIFQYNYGKSELTQSVILTEGSRRIDFVTKVDWRENAKMLRTSFPVNVRTDQVHCEIQFGSLSRPTHRNTMWDFAKDEICAHQWIDISEPDYGVALLNDCKYGHRAFDNVLDLNLLRSSSYPDPEADRAEHEFTYSLYPHQGNHVQAEIYRRGNELNIPLRVVALPSVGDKQDGNLPFSKSFLQPDHTHVMVESIKKAEEGDEIIVRLYETSGTHAQTVIHLGFDTAEAWKTDLMENIISPLPMTDPSQISLSFTPFEIITLRLKLLQVQQR</sequence>
<dbReference type="AlphaFoldDB" id="A0A2W0C849"/>
<keyword evidence="2" id="KW-0479">Metal-binding</keyword>
<evidence type="ECO:0000313" key="6">
    <source>
        <dbReference type="EMBL" id="PYY26192.1"/>
    </source>
</evidence>
<dbReference type="SUPFAM" id="SSF88688">
    <property type="entry name" value="Families 57/38 glycoside transferase middle domain"/>
    <property type="match status" value="1"/>
</dbReference>
<dbReference type="InterPro" id="IPR011013">
    <property type="entry name" value="Gal_mutarotase_sf_dom"/>
</dbReference>
<protein>
    <submittedName>
        <fullName evidence="6">Glycoside hydrolase family protein</fullName>
        <ecNumber evidence="6">3.2.1.24</ecNumber>
    </submittedName>
</protein>
<dbReference type="InterPro" id="IPR015341">
    <property type="entry name" value="Glyco_hydro_38_cen"/>
</dbReference>
<dbReference type="GO" id="GO:0046872">
    <property type="term" value="F:metal ion binding"/>
    <property type="evidence" value="ECO:0007669"/>
    <property type="project" value="UniProtKB-KW"/>
</dbReference>
<dbReference type="Pfam" id="PF07748">
    <property type="entry name" value="Glyco_hydro_38C"/>
    <property type="match status" value="1"/>
</dbReference>
<dbReference type="Gene3D" id="2.60.40.2220">
    <property type="match status" value="1"/>
</dbReference>
<dbReference type="Gene3D" id="2.70.98.30">
    <property type="entry name" value="Golgi alpha-mannosidase II, domain 4"/>
    <property type="match status" value="1"/>
</dbReference>
<dbReference type="FunFam" id="3.20.110.10:FF:000002">
    <property type="entry name" value="alpha-mannosidase 2C1 isoform X1"/>
    <property type="match status" value="1"/>
</dbReference>
<feature type="domain" description="Glycoside hydrolase family 38 central" evidence="5">
    <location>
        <begin position="503"/>
        <end position="581"/>
    </location>
</feature>
<dbReference type="SUPFAM" id="SSF88713">
    <property type="entry name" value="Glycoside hydrolase/deacetylase"/>
    <property type="match status" value="1"/>
</dbReference>
<evidence type="ECO:0000256" key="4">
    <source>
        <dbReference type="ARBA" id="ARBA00023295"/>
    </source>
</evidence>
<gene>
    <name evidence="6" type="ORF">PIL02S_05582</name>
</gene>
<comment type="similarity">
    <text evidence="1">Belongs to the glycosyl hydrolase 38 family.</text>
</comment>
<proteinExistence type="inferred from homology"/>
<dbReference type="OrthoDB" id="9772207at2"/>
<dbReference type="SUPFAM" id="SSF74650">
    <property type="entry name" value="Galactose mutarotase-like"/>
    <property type="match status" value="1"/>
</dbReference>
<dbReference type="InterPro" id="IPR028995">
    <property type="entry name" value="Glyco_hydro_57/38_cen_sf"/>
</dbReference>
<organism evidence="6 7">
    <name type="scientific">Paenibacillus illinoisensis</name>
    <dbReference type="NCBI Taxonomy" id="59845"/>
    <lineage>
        <taxon>Bacteria</taxon>
        <taxon>Bacillati</taxon>
        <taxon>Bacillota</taxon>
        <taxon>Bacilli</taxon>
        <taxon>Bacillales</taxon>
        <taxon>Paenibacillaceae</taxon>
        <taxon>Paenibacillus</taxon>
    </lineage>
</organism>
<dbReference type="GO" id="GO:0004559">
    <property type="term" value="F:alpha-mannosidase activity"/>
    <property type="evidence" value="ECO:0007669"/>
    <property type="project" value="UniProtKB-EC"/>
</dbReference>
<evidence type="ECO:0000313" key="7">
    <source>
        <dbReference type="Proteomes" id="UP000247459"/>
    </source>
</evidence>
<dbReference type="GO" id="GO:0009313">
    <property type="term" value="P:oligosaccharide catabolic process"/>
    <property type="evidence" value="ECO:0007669"/>
    <property type="project" value="TreeGrafter"/>
</dbReference>
<dbReference type="GO" id="GO:0006013">
    <property type="term" value="P:mannose metabolic process"/>
    <property type="evidence" value="ECO:0007669"/>
    <property type="project" value="InterPro"/>
</dbReference>
<dbReference type="GO" id="GO:0030246">
    <property type="term" value="F:carbohydrate binding"/>
    <property type="evidence" value="ECO:0007669"/>
    <property type="project" value="InterPro"/>
</dbReference>
<dbReference type="Gene3D" id="3.20.110.10">
    <property type="entry name" value="Glycoside hydrolase 38, N terminal domain"/>
    <property type="match status" value="1"/>
</dbReference>
<dbReference type="RefSeq" id="WP_110822240.1">
    <property type="nucleotide sequence ID" value="NZ_PRLG01000029.1"/>
</dbReference>
<dbReference type="Pfam" id="PF09261">
    <property type="entry name" value="Alpha-mann_mid"/>
    <property type="match status" value="1"/>
</dbReference>
<comment type="caution">
    <text evidence="6">The sequence shown here is derived from an EMBL/GenBank/DDBJ whole genome shotgun (WGS) entry which is preliminary data.</text>
</comment>
<dbReference type="PANTHER" id="PTHR46017:SF1">
    <property type="entry name" value="ALPHA-MANNOSIDASE 2C1"/>
    <property type="match status" value="1"/>
</dbReference>
<dbReference type="Pfam" id="PF22907">
    <property type="entry name" value="Ams1-like_1st"/>
    <property type="match status" value="1"/>
</dbReference>
<evidence type="ECO:0000256" key="2">
    <source>
        <dbReference type="ARBA" id="ARBA00022723"/>
    </source>
</evidence>
<name>A0A2W0C849_9BACL</name>
<dbReference type="PANTHER" id="PTHR46017">
    <property type="entry name" value="ALPHA-MANNOSIDASE 2C1"/>
    <property type="match status" value="1"/>
</dbReference>